<keyword evidence="9 12" id="KW-0472">Membrane</keyword>
<keyword evidence="5" id="KW-0256">Endoplasmic reticulum</keyword>
<evidence type="ECO:0000313" key="13">
    <source>
        <dbReference type="EMBL" id="SPQ18297.1"/>
    </source>
</evidence>
<evidence type="ECO:0000256" key="11">
    <source>
        <dbReference type="SAM" id="MobiDB-lite"/>
    </source>
</evidence>
<evidence type="ECO:0000256" key="3">
    <source>
        <dbReference type="ARBA" id="ARBA00022448"/>
    </source>
</evidence>
<feature type="compositionally biased region" description="Basic and acidic residues" evidence="11">
    <location>
        <begin position="377"/>
        <end position="393"/>
    </location>
</feature>
<gene>
    <name evidence="13" type="ORF">TT172_LOCUS716</name>
</gene>
<dbReference type="EMBL" id="OUUZ01000001">
    <property type="protein sequence ID" value="SPQ18297.1"/>
    <property type="molecule type" value="Genomic_DNA"/>
</dbReference>
<evidence type="ECO:0000256" key="4">
    <source>
        <dbReference type="ARBA" id="ARBA00022692"/>
    </source>
</evidence>
<dbReference type="Pfam" id="PF00810">
    <property type="entry name" value="ER_lumen_recept"/>
    <property type="match status" value="1"/>
</dbReference>
<organism evidence="13 14">
    <name type="scientific">Thermothielavioides terrestris</name>
    <dbReference type="NCBI Taxonomy" id="2587410"/>
    <lineage>
        <taxon>Eukaryota</taxon>
        <taxon>Fungi</taxon>
        <taxon>Dikarya</taxon>
        <taxon>Ascomycota</taxon>
        <taxon>Pezizomycotina</taxon>
        <taxon>Sordariomycetes</taxon>
        <taxon>Sordariomycetidae</taxon>
        <taxon>Sordariales</taxon>
        <taxon>Chaetomiaceae</taxon>
        <taxon>Thermothielavioides</taxon>
    </lineage>
</organism>
<feature type="region of interest" description="Disordered" evidence="11">
    <location>
        <begin position="306"/>
        <end position="407"/>
    </location>
</feature>
<dbReference type="AlphaFoldDB" id="A0A3S5CVQ0"/>
<evidence type="ECO:0000256" key="5">
    <source>
        <dbReference type="ARBA" id="ARBA00022824"/>
    </source>
</evidence>
<keyword evidence="10" id="KW-0675">Receptor</keyword>
<comment type="similarity">
    <text evidence="2">Belongs to the ERD2 family.</text>
</comment>
<feature type="transmembrane region" description="Helical" evidence="12">
    <location>
        <begin position="157"/>
        <end position="175"/>
    </location>
</feature>
<feature type="transmembrane region" description="Helical" evidence="12">
    <location>
        <begin position="126"/>
        <end position="145"/>
    </location>
</feature>
<feature type="transmembrane region" description="Helical" evidence="12">
    <location>
        <begin position="62"/>
        <end position="83"/>
    </location>
</feature>
<sequence length="407" mass="45791">MAWTFFRIAADLSHITAKCILIFSIHRNKSSEGVSLLTQLFYALVFATRYTDLFRESYAWNYFFKVFYLLSSFYTIAIMRFVYPRTREREVAWKLSALILLCSLVLSPFVMLIFEPSSWWGFQEFLWVFSQVLESVCVLPQLLLLRQTTIPTVITSFYIVFLGSYRGLYLLNWLLKELDTNMKPPNPVSIIFGIIQTALYLDFAWVYWSRQRVKLRNGGIVDADDLSRGWLLRRIFGNKQFAAHDIDGNETDDDEESALHGSHGNNRHYNHHTQTSGRGGVRPKWGSRGISISADEGVLEREAARTSLDDDLHRGGGGGGVADDGVLDPDAKMRDPDELARALQDDEDDDEAGAGAGAGAASSSSSASAAAGQQQNKLKEKEKQTHMHTDARGHPSGVRNGDEWDDD</sequence>
<evidence type="ECO:0000256" key="2">
    <source>
        <dbReference type="ARBA" id="ARBA00010120"/>
    </source>
</evidence>
<dbReference type="GO" id="GO:0006621">
    <property type="term" value="P:protein retention in ER lumen"/>
    <property type="evidence" value="ECO:0007669"/>
    <property type="project" value="InterPro"/>
</dbReference>
<dbReference type="PANTHER" id="PTHR10585">
    <property type="entry name" value="ER LUMEN PROTEIN RETAINING RECEPTOR"/>
    <property type="match status" value="1"/>
</dbReference>
<evidence type="ECO:0000256" key="12">
    <source>
        <dbReference type="SAM" id="Phobius"/>
    </source>
</evidence>
<evidence type="ECO:0000256" key="9">
    <source>
        <dbReference type="ARBA" id="ARBA00023136"/>
    </source>
</evidence>
<accession>A0A3S5CVQ0</accession>
<keyword evidence="7" id="KW-0653">Protein transport</keyword>
<proteinExistence type="inferred from homology"/>
<reference evidence="13 14" key="1">
    <citation type="submission" date="2018-04" db="EMBL/GenBank/DDBJ databases">
        <authorList>
            <person name="Huttner S."/>
            <person name="Dainat J."/>
        </authorList>
    </citation>
    <scope>NUCLEOTIDE SEQUENCE [LARGE SCALE GENOMIC DNA]</scope>
</reference>
<feature type="region of interest" description="Disordered" evidence="11">
    <location>
        <begin position="247"/>
        <end position="287"/>
    </location>
</feature>
<keyword evidence="6" id="KW-0931">ER-Golgi transport</keyword>
<protein>
    <submittedName>
        <fullName evidence="13">C4345325-fedb-49fe-9200-b574081dacaa</fullName>
    </submittedName>
</protein>
<feature type="transmembrane region" description="Helical" evidence="12">
    <location>
        <begin position="187"/>
        <end position="208"/>
    </location>
</feature>
<evidence type="ECO:0000256" key="8">
    <source>
        <dbReference type="ARBA" id="ARBA00022989"/>
    </source>
</evidence>
<dbReference type="GO" id="GO:0005789">
    <property type="term" value="C:endoplasmic reticulum membrane"/>
    <property type="evidence" value="ECO:0007669"/>
    <property type="project" value="UniProtKB-SubCell"/>
</dbReference>
<feature type="compositionally biased region" description="Basic and acidic residues" evidence="11">
    <location>
        <begin position="329"/>
        <end position="344"/>
    </location>
</feature>
<keyword evidence="3" id="KW-0813">Transport</keyword>
<dbReference type="Proteomes" id="UP000289323">
    <property type="component" value="Unassembled WGS sequence"/>
</dbReference>
<dbReference type="InterPro" id="IPR000133">
    <property type="entry name" value="ER_ret_rcpt"/>
</dbReference>
<keyword evidence="4 12" id="KW-0812">Transmembrane</keyword>
<comment type="subcellular location">
    <subcellularLocation>
        <location evidence="1">Endoplasmic reticulum membrane</location>
        <topology evidence="1">Multi-pass membrane protein</topology>
    </subcellularLocation>
</comment>
<evidence type="ECO:0000256" key="6">
    <source>
        <dbReference type="ARBA" id="ARBA00022892"/>
    </source>
</evidence>
<dbReference type="PRINTS" id="PR00660">
    <property type="entry name" value="ERLUMENR"/>
</dbReference>
<feature type="transmembrane region" description="Helical" evidence="12">
    <location>
        <begin position="95"/>
        <end position="114"/>
    </location>
</feature>
<dbReference type="GO" id="GO:0046923">
    <property type="term" value="F:ER retention sequence binding"/>
    <property type="evidence" value="ECO:0007669"/>
    <property type="project" value="InterPro"/>
</dbReference>
<keyword evidence="8 12" id="KW-1133">Transmembrane helix</keyword>
<evidence type="ECO:0000256" key="1">
    <source>
        <dbReference type="ARBA" id="ARBA00004477"/>
    </source>
</evidence>
<feature type="compositionally biased region" description="Low complexity" evidence="11">
    <location>
        <begin position="359"/>
        <end position="376"/>
    </location>
</feature>
<dbReference type="GO" id="GO:0016192">
    <property type="term" value="P:vesicle-mediated transport"/>
    <property type="evidence" value="ECO:0007669"/>
    <property type="project" value="UniProtKB-KW"/>
</dbReference>
<evidence type="ECO:0000256" key="7">
    <source>
        <dbReference type="ARBA" id="ARBA00022927"/>
    </source>
</evidence>
<dbReference type="GO" id="GO:0015031">
    <property type="term" value="P:protein transport"/>
    <property type="evidence" value="ECO:0007669"/>
    <property type="project" value="UniProtKB-KW"/>
</dbReference>
<evidence type="ECO:0000313" key="14">
    <source>
        <dbReference type="Proteomes" id="UP000289323"/>
    </source>
</evidence>
<feature type="transmembrane region" description="Helical" evidence="12">
    <location>
        <begin position="33"/>
        <end position="50"/>
    </location>
</feature>
<evidence type="ECO:0000256" key="10">
    <source>
        <dbReference type="ARBA" id="ARBA00023170"/>
    </source>
</evidence>
<name>A0A3S5CVQ0_9PEZI</name>